<dbReference type="Pfam" id="PF19124">
    <property type="entry name" value="DUF5808"/>
    <property type="match status" value="1"/>
</dbReference>
<feature type="transmembrane region" description="Helical" evidence="1">
    <location>
        <begin position="81"/>
        <end position="103"/>
    </location>
</feature>
<gene>
    <name evidence="4" type="ORF">ABC228_13930</name>
</gene>
<dbReference type="Pfam" id="PF07853">
    <property type="entry name" value="DUF1648"/>
    <property type="match status" value="1"/>
</dbReference>
<protein>
    <submittedName>
        <fullName evidence="4">DUF5808 domain-containing protein</fullName>
    </submittedName>
</protein>
<dbReference type="RefSeq" id="WP_345825754.1">
    <property type="nucleotide sequence ID" value="NZ_JBDIML010000004.1"/>
</dbReference>
<proteinExistence type="predicted"/>
<feature type="transmembrane region" description="Helical" evidence="1">
    <location>
        <begin position="235"/>
        <end position="259"/>
    </location>
</feature>
<keyword evidence="1" id="KW-1133">Transmembrane helix</keyword>
<evidence type="ECO:0000259" key="3">
    <source>
        <dbReference type="Pfam" id="PF19124"/>
    </source>
</evidence>
<name>A0ABU9XIY6_9BACI</name>
<reference evidence="4 5" key="1">
    <citation type="submission" date="2024-05" db="EMBL/GenBank/DDBJ databases">
        <authorList>
            <person name="Haq I."/>
            <person name="Ullah Z."/>
            <person name="Ahmad R."/>
            <person name="Li M."/>
            <person name="Tong Y."/>
        </authorList>
    </citation>
    <scope>NUCLEOTIDE SEQUENCE [LARGE SCALE GENOMIC DNA]</scope>
    <source>
        <strain evidence="4 5">16A2E</strain>
    </source>
</reference>
<dbReference type="InterPro" id="IPR012867">
    <property type="entry name" value="DUF1648"/>
</dbReference>
<feature type="domain" description="DUF1648" evidence="2">
    <location>
        <begin position="147"/>
        <end position="196"/>
    </location>
</feature>
<keyword evidence="1" id="KW-0812">Transmembrane</keyword>
<dbReference type="EMBL" id="JBDIML010000004">
    <property type="protein sequence ID" value="MEN2768276.1"/>
    <property type="molecule type" value="Genomic_DNA"/>
</dbReference>
<evidence type="ECO:0000313" key="5">
    <source>
        <dbReference type="Proteomes" id="UP001444625"/>
    </source>
</evidence>
<dbReference type="PANTHER" id="PTHR37810:SF9">
    <property type="entry name" value="MEMBRANE PROTEIN"/>
    <property type="match status" value="1"/>
</dbReference>
<organism evidence="4 5">
    <name type="scientific">Ornithinibacillus xuwenensis</name>
    <dbReference type="NCBI Taxonomy" id="3144668"/>
    <lineage>
        <taxon>Bacteria</taxon>
        <taxon>Bacillati</taxon>
        <taxon>Bacillota</taxon>
        <taxon>Bacilli</taxon>
        <taxon>Bacillales</taxon>
        <taxon>Bacillaceae</taxon>
        <taxon>Ornithinibacillus</taxon>
    </lineage>
</organism>
<dbReference type="InterPro" id="IPR014574">
    <property type="entry name" value="UCP032908"/>
</dbReference>
<feature type="transmembrane region" description="Helical" evidence="1">
    <location>
        <begin position="54"/>
        <end position="75"/>
    </location>
</feature>
<comment type="caution">
    <text evidence="4">The sequence shown here is derived from an EMBL/GenBank/DDBJ whole genome shotgun (WGS) entry which is preliminary data.</text>
</comment>
<evidence type="ECO:0000256" key="1">
    <source>
        <dbReference type="SAM" id="Phobius"/>
    </source>
</evidence>
<feature type="transmembrane region" description="Helical" evidence="1">
    <location>
        <begin position="140"/>
        <end position="160"/>
    </location>
</feature>
<dbReference type="PIRSF" id="PIRSF032908">
    <property type="entry name" value="UCP032908"/>
    <property type="match status" value="1"/>
</dbReference>
<dbReference type="InterPro" id="IPR043831">
    <property type="entry name" value="DUF5808"/>
</dbReference>
<feature type="transmembrane region" description="Helical" evidence="1">
    <location>
        <begin position="346"/>
        <end position="365"/>
    </location>
</feature>
<feature type="transmembrane region" description="Helical" evidence="1">
    <location>
        <begin position="189"/>
        <end position="210"/>
    </location>
</feature>
<sequence>MNSMMLLFLFIILVPVFISTMFIPYWTRKTESFGVSIPEEIYHHDRLKRMRKQYVWLSGITSLIITAVSFLLSTWMDDNTFGIYFSILIFLYIFITFFIYLYFHRVMKQLKAAENWGKTKPQQMYIHTEFRKHKLNHSNLWFLLSFIISFATIAMTFVLYDRIPDRMPMQYNFDGEVTNWAEKSYRSVLVMPIMQLYLTLLFMFLNTMIAKAKQQINAEKPAESMQQNIIFRRRWSMYLISTGIAITLLFAFIQLTFIFPINSQLITIVPLIFTIGATVGAIILSITTGQGGSRVKLQTDTNGDVIDRDDDKYWKLGQFYFNKNDPALFLEKRFGVGWTINFARPLAWIIFLMIILLAAGIPFLLGI</sequence>
<feature type="domain" description="DUF5808" evidence="3">
    <location>
        <begin position="323"/>
        <end position="348"/>
    </location>
</feature>
<dbReference type="Proteomes" id="UP001444625">
    <property type="component" value="Unassembled WGS sequence"/>
</dbReference>
<accession>A0ABU9XIY6</accession>
<feature type="transmembrane region" description="Helical" evidence="1">
    <location>
        <begin position="6"/>
        <end position="26"/>
    </location>
</feature>
<evidence type="ECO:0000259" key="2">
    <source>
        <dbReference type="Pfam" id="PF07853"/>
    </source>
</evidence>
<evidence type="ECO:0000313" key="4">
    <source>
        <dbReference type="EMBL" id="MEN2768276.1"/>
    </source>
</evidence>
<keyword evidence="1" id="KW-0472">Membrane</keyword>
<feature type="transmembrane region" description="Helical" evidence="1">
    <location>
        <begin position="265"/>
        <end position="286"/>
    </location>
</feature>
<dbReference type="PANTHER" id="PTHR37810">
    <property type="entry name" value="IMMUNITY PROTEIN SDPI"/>
    <property type="match status" value="1"/>
</dbReference>
<keyword evidence="5" id="KW-1185">Reference proteome</keyword>